<keyword evidence="9" id="KW-0406">Ion transport</keyword>
<keyword evidence="10" id="KW-0626">Porin</keyword>
<dbReference type="Pfam" id="PF22461">
    <property type="entry name" value="SLBB_2"/>
    <property type="match status" value="2"/>
</dbReference>
<keyword evidence="13" id="KW-0998">Cell outer membrane</keyword>
<evidence type="ECO:0000256" key="5">
    <source>
        <dbReference type="ARBA" id="ARBA00022597"/>
    </source>
</evidence>
<dbReference type="Proteomes" id="UP000675121">
    <property type="component" value="Unassembled WGS sequence"/>
</dbReference>
<evidence type="ECO:0000256" key="10">
    <source>
        <dbReference type="ARBA" id="ARBA00023114"/>
    </source>
</evidence>
<evidence type="ECO:0000259" key="15">
    <source>
        <dbReference type="Pfam" id="PF02563"/>
    </source>
</evidence>
<keyword evidence="6" id="KW-0812">Transmembrane</keyword>
<keyword evidence="14" id="KW-0449">Lipoprotein</keyword>
<keyword evidence="7" id="KW-0732">Signal</keyword>
<evidence type="ECO:0000313" key="18">
    <source>
        <dbReference type="Proteomes" id="UP000675121"/>
    </source>
</evidence>
<evidence type="ECO:0000256" key="2">
    <source>
        <dbReference type="ARBA" id="ARBA00009450"/>
    </source>
</evidence>
<evidence type="ECO:0000259" key="16">
    <source>
        <dbReference type="Pfam" id="PF22461"/>
    </source>
</evidence>
<evidence type="ECO:0000256" key="7">
    <source>
        <dbReference type="ARBA" id="ARBA00022729"/>
    </source>
</evidence>
<feature type="domain" description="Polysaccharide export protein N-terminal" evidence="15">
    <location>
        <begin position="96"/>
        <end position="185"/>
    </location>
</feature>
<keyword evidence="5" id="KW-0762">Sugar transport</keyword>
<evidence type="ECO:0000313" key="17">
    <source>
        <dbReference type="EMBL" id="CAE6866550.1"/>
    </source>
</evidence>
<dbReference type="InterPro" id="IPR049712">
    <property type="entry name" value="Poly_export"/>
</dbReference>
<evidence type="ECO:0000256" key="1">
    <source>
        <dbReference type="ARBA" id="ARBA00004571"/>
    </source>
</evidence>
<dbReference type="GO" id="GO:0015288">
    <property type="term" value="F:porin activity"/>
    <property type="evidence" value="ECO:0007669"/>
    <property type="project" value="UniProtKB-KW"/>
</dbReference>
<dbReference type="Gene3D" id="3.30.1950.10">
    <property type="entry name" value="wza like domain"/>
    <property type="match status" value="1"/>
</dbReference>
<evidence type="ECO:0000256" key="6">
    <source>
        <dbReference type="ARBA" id="ARBA00022692"/>
    </source>
</evidence>
<keyword evidence="3" id="KW-0813">Transport</keyword>
<proteinExistence type="inferred from homology"/>
<keyword evidence="18" id="KW-1185">Reference proteome</keyword>
<dbReference type="Pfam" id="PF02563">
    <property type="entry name" value="Poly_export"/>
    <property type="match status" value="1"/>
</dbReference>
<sequence length="389" mass="40657">MPVGNRHLPSVGGCFDASATRLIYCVLFTVALSGCVAAPGMKMSRPPSVAIAPDASGTAETQSPVPMTNIDLALIRKLRQADTGNNSARESLIGAPGPYKIGVGDVLQITVWDHPELAAALGAPAQSSVRPADAPAGFIVDEGGNLVFPYAGRIHVAGLRPDQVQSMLAGAFGKAFRDPQVTVRIASFRSQRIDVEGEVHTPGTQPINDIPMTLSDAISRAGGFSATADQSHVVLQRKSVSTVIDMSGARGEKIDLSQIVLKDGDVLRIPSRDEFGVFVMGEVNKPITAIPRNTGTLSLSEALAQAGSLNTNSADAGQLYVIRGSLDGVPQVFHLDASSPVAMVLANEFPLEPKDIVYVDGNGLVRLSRVLSLLLPAINAGLTAAIVTK</sequence>
<evidence type="ECO:0000256" key="3">
    <source>
        <dbReference type="ARBA" id="ARBA00022448"/>
    </source>
</evidence>
<keyword evidence="4" id="KW-1134">Transmembrane beta strand</keyword>
<keyword evidence="11" id="KW-0472">Membrane</keyword>
<keyword evidence="12" id="KW-0564">Palmitate</keyword>
<evidence type="ECO:0000256" key="11">
    <source>
        <dbReference type="ARBA" id="ARBA00023136"/>
    </source>
</evidence>
<comment type="subcellular location">
    <subcellularLocation>
        <location evidence="1">Cell outer membrane</location>
        <topology evidence="1">Multi-pass membrane protein</topology>
    </subcellularLocation>
</comment>
<dbReference type="PROSITE" id="PS51257">
    <property type="entry name" value="PROKAR_LIPOPROTEIN"/>
    <property type="match status" value="1"/>
</dbReference>
<dbReference type="InterPro" id="IPR054765">
    <property type="entry name" value="SLBB_dom"/>
</dbReference>
<name>A0A9N8ML46_9BURK</name>
<dbReference type="Gene3D" id="3.10.560.10">
    <property type="entry name" value="Outer membrane lipoprotein wza domain like"/>
    <property type="match status" value="2"/>
</dbReference>
<organism evidence="17 18">
    <name type="scientific">Paraburkholderia domus</name>
    <dbReference type="NCBI Taxonomy" id="2793075"/>
    <lineage>
        <taxon>Bacteria</taxon>
        <taxon>Pseudomonadati</taxon>
        <taxon>Pseudomonadota</taxon>
        <taxon>Betaproteobacteria</taxon>
        <taxon>Burkholderiales</taxon>
        <taxon>Burkholderiaceae</taxon>
        <taxon>Paraburkholderia</taxon>
    </lineage>
</organism>
<reference evidence="17" key="1">
    <citation type="submission" date="2021-02" db="EMBL/GenBank/DDBJ databases">
        <authorList>
            <person name="Vanwijnsberghe S."/>
        </authorList>
    </citation>
    <scope>NUCLEOTIDE SEQUENCE</scope>
    <source>
        <strain evidence="17">R-70211</strain>
    </source>
</reference>
<evidence type="ECO:0000256" key="9">
    <source>
        <dbReference type="ARBA" id="ARBA00023065"/>
    </source>
</evidence>
<gene>
    <name evidence="17" type="ORF">R70211_00844</name>
</gene>
<dbReference type="GO" id="GO:0046930">
    <property type="term" value="C:pore complex"/>
    <property type="evidence" value="ECO:0007669"/>
    <property type="project" value="UniProtKB-KW"/>
</dbReference>
<protein>
    <recommendedName>
        <fullName evidence="19">Sugar ABC transporter substrate-binding protein</fullName>
    </recommendedName>
</protein>
<dbReference type="EMBL" id="CAJNAS010000002">
    <property type="protein sequence ID" value="CAE6866550.1"/>
    <property type="molecule type" value="Genomic_DNA"/>
</dbReference>
<evidence type="ECO:0000256" key="14">
    <source>
        <dbReference type="ARBA" id="ARBA00023288"/>
    </source>
</evidence>
<evidence type="ECO:0000256" key="8">
    <source>
        <dbReference type="ARBA" id="ARBA00023047"/>
    </source>
</evidence>
<accession>A0A9N8ML46</accession>
<feature type="domain" description="SLBB" evidence="16">
    <location>
        <begin position="191"/>
        <end position="268"/>
    </location>
</feature>
<dbReference type="PANTHER" id="PTHR33619:SF3">
    <property type="entry name" value="POLYSACCHARIDE EXPORT PROTEIN GFCE-RELATED"/>
    <property type="match status" value="1"/>
</dbReference>
<comment type="caution">
    <text evidence="17">The sequence shown here is derived from an EMBL/GenBank/DDBJ whole genome shotgun (WGS) entry which is preliminary data.</text>
</comment>
<keyword evidence="8" id="KW-0625">Polysaccharide transport</keyword>
<feature type="domain" description="SLBB" evidence="16">
    <location>
        <begin position="277"/>
        <end position="359"/>
    </location>
</feature>
<evidence type="ECO:0000256" key="13">
    <source>
        <dbReference type="ARBA" id="ARBA00023237"/>
    </source>
</evidence>
<dbReference type="InterPro" id="IPR003715">
    <property type="entry name" value="Poly_export_N"/>
</dbReference>
<dbReference type="PANTHER" id="PTHR33619">
    <property type="entry name" value="POLYSACCHARIDE EXPORT PROTEIN GFCE-RELATED"/>
    <property type="match status" value="1"/>
</dbReference>
<evidence type="ECO:0008006" key="19">
    <source>
        <dbReference type="Google" id="ProtNLM"/>
    </source>
</evidence>
<dbReference type="GO" id="GO:0006811">
    <property type="term" value="P:monoatomic ion transport"/>
    <property type="evidence" value="ECO:0007669"/>
    <property type="project" value="UniProtKB-KW"/>
</dbReference>
<dbReference type="GO" id="GO:0009279">
    <property type="term" value="C:cell outer membrane"/>
    <property type="evidence" value="ECO:0007669"/>
    <property type="project" value="UniProtKB-SubCell"/>
</dbReference>
<dbReference type="AlphaFoldDB" id="A0A9N8ML46"/>
<evidence type="ECO:0000256" key="12">
    <source>
        <dbReference type="ARBA" id="ARBA00023139"/>
    </source>
</evidence>
<comment type="similarity">
    <text evidence="2">Belongs to the BexD/CtrA/VexA family.</text>
</comment>
<evidence type="ECO:0000256" key="4">
    <source>
        <dbReference type="ARBA" id="ARBA00022452"/>
    </source>
</evidence>
<dbReference type="GO" id="GO:0015159">
    <property type="term" value="F:polysaccharide transmembrane transporter activity"/>
    <property type="evidence" value="ECO:0007669"/>
    <property type="project" value="InterPro"/>
</dbReference>